<dbReference type="KEGG" id="psoj:PHYSODRAFT_472196"/>
<sequence length="394" mass="44243">MQRASRGLDTPAGTISQKLATEKLFEEFIIFDDIHRAHSDDASLPTQNFYSLLTAFTIFIQTRKSNRAHAADGLLANATALGYFSQERNLRANVQTNDAPGCTIDDLCGLVEFLVTHADVKTGLKSVHDAALLTMMWHTFGRAMDTCFPRKQQLSIAASGELFLHIARIKTSVVQGVSIYKSPERWQQCMLHAFGLLFICYDVPSEHHFPLAPRFSESDLPGGEPYSQEEATMYWERLQKEDEPPQKRERKRPNIASYITELIRDTLKAMLPSASQRITSGMTSHSLRRGAAAYANASPKLAIQWLSTRGAWLLESLTKAFAYIGTTSKEDQSVAKVLAGFQSSDLPATTPSIHDLYQRPSEAEYGQLMALRDKLYRHVAFTILDLTSRWTWSM</sequence>
<dbReference type="GO" id="GO:0003677">
    <property type="term" value="F:DNA binding"/>
    <property type="evidence" value="ECO:0007669"/>
    <property type="project" value="InterPro"/>
</dbReference>
<dbReference type="RefSeq" id="XP_009514953.1">
    <property type="nucleotide sequence ID" value="XM_009516658.1"/>
</dbReference>
<evidence type="ECO:0000313" key="1">
    <source>
        <dbReference type="EMBL" id="EGZ27678.1"/>
    </source>
</evidence>
<dbReference type="AlphaFoldDB" id="G4YFV2"/>
<dbReference type="InParanoid" id="G4YFV2"/>
<dbReference type="GeneID" id="20654201"/>
<dbReference type="GO" id="GO:0006310">
    <property type="term" value="P:DNA recombination"/>
    <property type="evidence" value="ECO:0007669"/>
    <property type="project" value="InterPro"/>
</dbReference>
<accession>G4YFV2</accession>
<name>G4YFV2_PHYSP</name>
<proteinExistence type="predicted"/>
<gene>
    <name evidence="1" type="ORF">PHYSODRAFT_472196</name>
</gene>
<dbReference type="Proteomes" id="UP000002640">
    <property type="component" value="Unassembled WGS sequence"/>
</dbReference>
<reference evidence="1 2" key="1">
    <citation type="journal article" date="2006" name="Science">
        <title>Phytophthora genome sequences uncover evolutionary origins and mechanisms of pathogenesis.</title>
        <authorList>
            <person name="Tyler B.M."/>
            <person name="Tripathy S."/>
            <person name="Zhang X."/>
            <person name="Dehal P."/>
            <person name="Jiang R.H."/>
            <person name="Aerts A."/>
            <person name="Arredondo F.D."/>
            <person name="Baxter L."/>
            <person name="Bensasson D."/>
            <person name="Beynon J.L."/>
            <person name="Chapman J."/>
            <person name="Damasceno C.M."/>
            <person name="Dorrance A.E."/>
            <person name="Dou D."/>
            <person name="Dickerman A.W."/>
            <person name="Dubchak I.L."/>
            <person name="Garbelotto M."/>
            <person name="Gijzen M."/>
            <person name="Gordon S.G."/>
            <person name="Govers F."/>
            <person name="Grunwald N.J."/>
            <person name="Huang W."/>
            <person name="Ivors K.L."/>
            <person name="Jones R.W."/>
            <person name="Kamoun S."/>
            <person name="Krampis K."/>
            <person name="Lamour K.H."/>
            <person name="Lee M.K."/>
            <person name="McDonald W.H."/>
            <person name="Medina M."/>
            <person name="Meijer H.J."/>
            <person name="Nordberg E.K."/>
            <person name="Maclean D.J."/>
            <person name="Ospina-Giraldo M.D."/>
            <person name="Morris P.F."/>
            <person name="Phuntumart V."/>
            <person name="Putnam N.H."/>
            <person name="Rash S."/>
            <person name="Rose J.K."/>
            <person name="Sakihama Y."/>
            <person name="Salamov A.A."/>
            <person name="Savidor A."/>
            <person name="Scheuring C.F."/>
            <person name="Smith B.M."/>
            <person name="Sobral B.W."/>
            <person name="Terry A."/>
            <person name="Torto-Alalibo T.A."/>
            <person name="Win J."/>
            <person name="Xu Z."/>
            <person name="Zhang H."/>
            <person name="Grigoriev I.V."/>
            <person name="Rokhsar D.S."/>
            <person name="Boore J.L."/>
        </authorList>
    </citation>
    <scope>NUCLEOTIDE SEQUENCE [LARGE SCALE GENOMIC DNA]</scope>
    <source>
        <strain evidence="1 2">P6497</strain>
    </source>
</reference>
<dbReference type="InterPro" id="IPR013762">
    <property type="entry name" value="Integrase-like_cat_sf"/>
</dbReference>
<dbReference type="STRING" id="1094619.G4YFV2"/>
<keyword evidence="2" id="KW-1185">Reference proteome</keyword>
<dbReference type="GO" id="GO:0015074">
    <property type="term" value="P:DNA integration"/>
    <property type="evidence" value="ECO:0007669"/>
    <property type="project" value="InterPro"/>
</dbReference>
<evidence type="ECO:0000313" key="2">
    <source>
        <dbReference type="Proteomes" id="UP000002640"/>
    </source>
</evidence>
<dbReference type="Gene3D" id="1.10.443.10">
    <property type="entry name" value="Intergrase catalytic core"/>
    <property type="match status" value="1"/>
</dbReference>
<protein>
    <submittedName>
        <fullName evidence="1">Uncharacterized protein</fullName>
    </submittedName>
</protein>
<dbReference type="EMBL" id="JH159151">
    <property type="protein sequence ID" value="EGZ27678.1"/>
    <property type="molecule type" value="Genomic_DNA"/>
</dbReference>
<organism evidence="1 2">
    <name type="scientific">Phytophthora sojae (strain P6497)</name>
    <name type="common">Soybean stem and root rot agent</name>
    <name type="synonym">Phytophthora megasperma f. sp. glycines</name>
    <dbReference type="NCBI Taxonomy" id="1094619"/>
    <lineage>
        <taxon>Eukaryota</taxon>
        <taxon>Sar</taxon>
        <taxon>Stramenopiles</taxon>
        <taxon>Oomycota</taxon>
        <taxon>Peronosporomycetes</taxon>
        <taxon>Peronosporales</taxon>
        <taxon>Peronosporaceae</taxon>
        <taxon>Phytophthora</taxon>
    </lineage>
</organism>